<proteinExistence type="predicted"/>
<dbReference type="AlphaFoldDB" id="A0A1M6HRP3"/>
<evidence type="ECO:0000313" key="3">
    <source>
        <dbReference type="Proteomes" id="UP000184452"/>
    </source>
</evidence>
<sequence>MVTSKATGVDDYLAELPETRREALTAIRDLCRRELPGFEEAMEYGMPAYRRRGEREVAVAFASQKRYISVYLLHPRVREAFADRLAGHDTGKGCLRFSRPEKVDTALLRDLLRAVAADPGD</sequence>
<evidence type="ECO:0000313" key="2">
    <source>
        <dbReference type="EMBL" id="SHJ24869.1"/>
    </source>
</evidence>
<evidence type="ECO:0000259" key="1">
    <source>
        <dbReference type="Pfam" id="PF08818"/>
    </source>
</evidence>
<protein>
    <submittedName>
        <fullName evidence="2">Uncharacterized conserved protein YdhG, YjbR/CyaY-like superfamily, DUF1801 family</fullName>
    </submittedName>
</protein>
<dbReference type="Pfam" id="PF08818">
    <property type="entry name" value="DUF1801"/>
    <property type="match status" value="1"/>
</dbReference>
<name>A0A1M6HRP3_9ACTN</name>
<dbReference type="EMBL" id="FQZK01000004">
    <property type="protein sequence ID" value="SHJ24869.1"/>
    <property type="molecule type" value="Genomic_DNA"/>
</dbReference>
<reference evidence="2 3" key="1">
    <citation type="submission" date="2016-11" db="EMBL/GenBank/DDBJ databases">
        <authorList>
            <person name="Jaros S."/>
            <person name="Januszkiewicz K."/>
            <person name="Wedrychowicz H."/>
        </authorList>
    </citation>
    <scope>NUCLEOTIDE SEQUENCE [LARGE SCALE GENOMIC DNA]</scope>
    <source>
        <strain evidence="2 3">CGMCC 4.5723</strain>
    </source>
</reference>
<dbReference type="InterPro" id="IPR014922">
    <property type="entry name" value="YdhG-like"/>
</dbReference>
<dbReference type="Proteomes" id="UP000184452">
    <property type="component" value="Unassembled WGS sequence"/>
</dbReference>
<feature type="domain" description="YdhG-like" evidence="1">
    <location>
        <begin position="20"/>
        <end position="114"/>
    </location>
</feature>
<dbReference type="RefSeq" id="WP_073378152.1">
    <property type="nucleotide sequence ID" value="NZ_FQZK01000004.1"/>
</dbReference>
<accession>A0A1M6HRP3</accession>
<dbReference type="SUPFAM" id="SSF159888">
    <property type="entry name" value="YdhG-like"/>
    <property type="match status" value="1"/>
</dbReference>
<gene>
    <name evidence="2" type="ORF">SAMN05421803_104279</name>
</gene>
<organism evidence="2 3">
    <name type="scientific">Nocardiopsis flavescens</name>
    <dbReference type="NCBI Taxonomy" id="758803"/>
    <lineage>
        <taxon>Bacteria</taxon>
        <taxon>Bacillati</taxon>
        <taxon>Actinomycetota</taxon>
        <taxon>Actinomycetes</taxon>
        <taxon>Streptosporangiales</taxon>
        <taxon>Nocardiopsidaceae</taxon>
        <taxon>Nocardiopsis</taxon>
    </lineage>
</organism>
<dbReference type="Gene3D" id="3.90.1150.200">
    <property type="match status" value="1"/>
</dbReference>
<dbReference type="OrthoDB" id="9813231at2"/>
<keyword evidence="3" id="KW-1185">Reference proteome</keyword>